<dbReference type="AlphaFoldDB" id="A0A841KQF0"/>
<proteinExistence type="predicted"/>
<feature type="chain" id="PRO_5038349864" description="DUF4829 domain-containing protein" evidence="1">
    <location>
        <begin position="21"/>
        <end position="160"/>
    </location>
</feature>
<evidence type="ECO:0000313" key="2">
    <source>
        <dbReference type="EMBL" id="MBB6215643.1"/>
    </source>
</evidence>
<organism evidence="2 3">
    <name type="scientific">Anaerosolibacter carboniphilus</name>
    <dbReference type="NCBI Taxonomy" id="1417629"/>
    <lineage>
        <taxon>Bacteria</taxon>
        <taxon>Bacillati</taxon>
        <taxon>Bacillota</taxon>
        <taxon>Clostridia</taxon>
        <taxon>Peptostreptococcales</taxon>
        <taxon>Thermotaleaceae</taxon>
        <taxon>Anaerosolibacter</taxon>
    </lineage>
</organism>
<name>A0A841KQF0_9FIRM</name>
<dbReference type="Proteomes" id="UP000579281">
    <property type="component" value="Unassembled WGS sequence"/>
</dbReference>
<keyword evidence="3" id="KW-1185">Reference proteome</keyword>
<keyword evidence="1" id="KW-0732">Signal</keyword>
<accession>A0A841KQF0</accession>
<reference evidence="2 3" key="1">
    <citation type="submission" date="2020-08" db="EMBL/GenBank/DDBJ databases">
        <title>Genomic Encyclopedia of Type Strains, Phase IV (KMG-IV): sequencing the most valuable type-strain genomes for metagenomic binning, comparative biology and taxonomic classification.</title>
        <authorList>
            <person name="Goeker M."/>
        </authorList>
    </citation>
    <scope>NUCLEOTIDE SEQUENCE [LARGE SCALE GENOMIC DNA]</scope>
    <source>
        <strain evidence="2 3">DSM 103526</strain>
    </source>
</reference>
<evidence type="ECO:0000313" key="3">
    <source>
        <dbReference type="Proteomes" id="UP000579281"/>
    </source>
</evidence>
<evidence type="ECO:0008006" key="4">
    <source>
        <dbReference type="Google" id="ProtNLM"/>
    </source>
</evidence>
<gene>
    <name evidence="2" type="ORF">HNQ80_001732</name>
</gene>
<comment type="caution">
    <text evidence="2">The sequence shown here is derived from an EMBL/GenBank/DDBJ whole genome shotgun (WGS) entry which is preliminary data.</text>
</comment>
<dbReference type="EMBL" id="JACHEN010000009">
    <property type="protein sequence ID" value="MBB6215643.1"/>
    <property type="molecule type" value="Genomic_DNA"/>
</dbReference>
<feature type="signal peptide" evidence="1">
    <location>
        <begin position="1"/>
        <end position="20"/>
    </location>
</feature>
<evidence type="ECO:0000256" key="1">
    <source>
        <dbReference type="SAM" id="SignalP"/>
    </source>
</evidence>
<protein>
    <recommendedName>
        <fullName evidence="4">DUF4829 domain-containing protein</fullName>
    </recommendedName>
</protein>
<sequence>MKKVLLFFLAIIILSLHVHAIFANGQTDQVISDEFQNEKQIIQQLFQKRANLWNSLYETPKDIKDYGIELQRITTEPLFTFDLESFRDAIEYPHDLEKVIDVKVLDIDGVEYGNTSLKVEATILWRMQGLDSNYEQEINYVITLKKEEAIWKLSDYTISQ</sequence>
<dbReference type="RefSeq" id="WP_184310115.1">
    <property type="nucleotide sequence ID" value="NZ_JACHEN010000009.1"/>
</dbReference>